<proteinExistence type="predicted"/>
<name>A0AAE0T7P1_9BIVA</name>
<evidence type="ECO:0000313" key="2">
    <source>
        <dbReference type="EMBL" id="KAK3605337.1"/>
    </source>
</evidence>
<organism evidence="2 3">
    <name type="scientific">Potamilus streckersoni</name>
    <dbReference type="NCBI Taxonomy" id="2493646"/>
    <lineage>
        <taxon>Eukaryota</taxon>
        <taxon>Metazoa</taxon>
        <taxon>Spiralia</taxon>
        <taxon>Lophotrochozoa</taxon>
        <taxon>Mollusca</taxon>
        <taxon>Bivalvia</taxon>
        <taxon>Autobranchia</taxon>
        <taxon>Heteroconchia</taxon>
        <taxon>Palaeoheterodonta</taxon>
        <taxon>Unionida</taxon>
        <taxon>Unionoidea</taxon>
        <taxon>Unionidae</taxon>
        <taxon>Ambleminae</taxon>
        <taxon>Lampsilini</taxon>
        <taxon>Potamilus</taxon>
    </lineage>
</organism>
<accession>A0AAE0T7P1</accession>
<feature type="coiled-coil region" evidence="1">
    <location>
        <begin position="6"/>
        <end position="115"/>
    </location>
</feature>
<sequence>MLKNSVDTQIATNKNLEDVIDDQKDEIKLLQERANKFKVFDGNPAEILQFKYKIGLLENEVQHLKEKIKNKKKKIDSLKKLINETKTEPPKQDELKKVINELDNIKTSVNELKLNKIVKHESGDHQVDIDKKREELRKKYNSCPRLKDKILGIIIGGEYCDINRDEAMDILIDVNLSPNKPGFYEK</sequence>
<evidence type="ECO:0000313" key="3">
    <source>
        <dbReference type="Proteomes" id="UP001195483"/>
    </source>
</evidence>
<protein>
    <submittedName>
        <fullName evidence="2">Uncharacterized protein</fullName>
    </submittedName>
</protein>
<reference evidence="2" key="1">
    <citation type="journal article" date="2021" name="Genome Biol. Evol.">
        <title>A High-Quality Reference Genome for a Parasitic Bivalve with Doubly Uniparental Inheritance (Bivalvia: Unionida).</title>
        <authorList>
            <person name="Smith C.H."/>
        </authorList>
    </citation>
    <scope>NUCLEOTIDE SEQUENCE</scope>
    <source>
        <strain evidence="2">CHS0354</strain>
    </source>
</reference>
<reference evidence="2" key="2">
    <citation type="journal article" date="2021" name="Genome Biol. Evol.">
        <title>Developing a high-quality reference genome for a parasitic bivalve with doubly uniparental inheritance (Bivalvia: Unionida).</title>
        <authorList>
            <person name="Smith C.H."/>
        </authorList>
    </citation>
    <scope>NUCLEOTIDE SEQUENCE</scope>
    <source>
        <strain evidence="2">CHS0354</strain>
        <tissue evidence="2">Mantle</tissue>
    </source>
</reference>
<dbReference type="Proteomes" id="UP001195483">
    <property type="component" value="Unassembled WGS sequence"/>
</dbReference>
<keyword evidence="3" id="KW-1185">Reference proteome</keyword>
<evidence type="ECO:0000256" key="1">
    <source>
        <dbReference type="SAM" id="Coils"/>
    </source>
</evidence>
<dbReference type="EMBL" id="JAEAOA010001975">
    <property type="protein sequence ID" value="KAK3605337.1"/>
    <property type="molecule type" value="Genomic_DNA"/>
</dbReference>
<dbReference type="AlphaFoldDB" id="A0AAE0T7P1"/>
<comment type="caution">
    <text evidence="2">The sequence shown here is derived from an EMBL/GenBank/DDBJ whole genome shotgun (WGS) entry which is preliminary data.</text>
</comment>
<keyword evidence="1" id="KW-0175">Coiled coil</keyword>
<reference evidence="2" key="3">
    <citation type="submission" date="2023-05" db="EMBL/GenBank/DDBJ databases">
        <authorList>
            <person name="Smith C.H."/>
        </authorList>
    </citation>
    <scope>NUCLEOTIDE SEQUENCE</scope>
    <source>
        <strain evidence="2">CHS0354</strain>
        <tissue evidence="2">Mantle</tissue>
    </source>
</reference>
<gene>
    <name evidence="2" type="ORF">CHS0354_033826</name>
</gene>